<dbReference type="InterPro" id="IPR011990">
    <property type="entry name" value="TPR-like_helical_dom_sf"/>
</dbReference>
<sequence length="616" mass="70762">MFVHKHSRYFIPVIFAGILFGQVPGEKEPRTFLFGLIKFDKESPYESGYWFDKWFRSREFAAPVTLIPIELRYGVGFNGAFSGGISNPSAKDEKGNIKYEDDTIEQLDQGFTNIWGSAIDLDLGLVNLPHYIIRTSWMNMMTGLNYRRSSIFSPAFLPYSVWGNTTPSWGEKKKFSPLINEFLITNTLQWQPFNFWYLNFRYAYGFATAKFYTTNNEIWDEAPTGSGTSMALGVGIRFILDPGKSNRFTLGLDFRHSYTKINTINDPGDLTPIRDFDLANYGLYLTISAFYGGKRTIGDEAKKLYYHRDYISARNEFNRFLKEYPSHAHRNRALEYLEICERKIPYVIMEEGVVLDDKGKTEQALAKYLQAKSLVKNDTIIMFALDGRLDQIALDWMNEAEMLLPAERYDEAMAIVRRVAKFSGHGSKALRRFKSYTILGNGKELQKAGFIGKAMGKYAEALSMNPELLFMVKALQYKAGIQMVNLAAEADEFDEIYLAIESLKYARELSGGIGNKNEKLLTDLQNKLDAYDEYKANLRIEERMNLAREKQALARSERLELGMTLPQIQELMGDPHEKVIGGNGEDPNEQLWIYFVDKKTLQLSFQDYLLFKIEEI</sequence>
<feature type="coiled-coil region" evidence="1">
    <location>
        <begin position="517"/>
        <end position="544"/>
    </location>
</feature>
<dbReference type="AlphaFoldDB" id="A0A381Q8K3"/>
<evidence type="ECO:0000313" key="2">
    <source>
        <dbReference type="EMBL" id="SUZ75675.1"/>
    </source>
</evidence>
<accession>A0A381Q8K3</accession>
<dbReference type="EMBL" id="UINC01001254">
    <property type="protein sequence ID" value="SUZ75675.1"/>
    <property type="molecule type" value="Genomic_DNA"/>
</dbReference>
<evidence type="ECO:0000256" key="1">
    <source>
        <dbReference type="SAM" id="Coils"/>
    </source>
</evidence>
<proteinExistence type="predicted"/>
<protein>
    <submittedName>
        <fullName evidence="2">Uncharacterized protein</fullName>
    </submittedName>
</protein>
<name>A0A381Q8K3_9ZZZZ</name>
<keyword evidence="1" id="KW-0175">Coiled coil</keyword>
<reference evidence="2" key="1">
    <citation type="submission" date="2018-05" db="EMBL/GenBank/DDBJ databases">
        <authorList>
            <person name="Lanie J.A."/>
            <person name="Ng W.-L."/>
            <person name="Kazmierczak K.M."/>
            <person name="Andrzejewski T.M."/>
            <person name="Davidsen T.M."/>
            <person name="Wayne K.J."/>
            <person name="Tettelin H."/>
            <person name="Glass J.I."/>
            <person name="Rusch D."/>
            <person name="Podicherti R."/>
            <person name="Tsui H.-C.T."/>
            <person name="Winkler M.E."/>
        </authorList>
    </citation>
    <scope>NUCLEOTIDE SEQUENCE</scope>
</reference>
<organism evidence="2">
    <name type="scientific">marine metagenome</name>
    <dbReference type="NCBI Taxonomy" id="408172"/>
    <lineage>
        <taxon>unclassified sequences</taxon>
        <taxon>metagenomes</taxon>
        <taxon>ecological metagenomes</taxon>
    </lineage>
</organism>
<gene>
    <name evidence="2" type="ORF">METZ01_LOCUS28529</name>
</gene>
<dbReference type="Gene3D" id="1.25.40.10">
    <property type="entry name" value="Tetratricopeptide repeat domain"/>
    <property type="match status" value="1"/>
</dbReference>
<dbReference type="SUPFAM" id="SSF48452">
    <property type="entry name" value="TPR-like"/>
    <property type="match status" value="1"/>
</dbReference>